<dbReference type="InterPro" id="IPR000551">
    <property type="entry name" value="MerR-type_HTH_dom"/>
</dbReference>
<dbReference type="Gene3D" id="1.10.1660.10">
    <property type="match status" value="1"/>
</dbReference>
<dbReference type="GO" id="GO:0003700">
    <property type="term" value="F:DNA-binding transcription factor activity"/>
    <property type="evidence" value="ECO:0007669"/>
    <property type="project" value="InterPro"/>
</dbReference>
<organism evidence="5 6">
    <name type="scientific">Halopseudomonas xinjiangensis</name>
    <dbReference type="NCBI Taxonomy" id="487184"/>
    <lineage>
        <taxon>Bacteria</taxon>
        <taxon>Pseudomonadati</taxon>
        <taxon>Pseudomonadota</taxon>
        <taxon>Gammaproteobacteria</taxon>
        <taxon>Pseudomonadales</taxon>
        <taxon>Pseudomonadaceae</taxon>
        <taxon>Halopseudomonas</taxon>
    </lineage>
</organism>
<name>A0A1H1VZF2_9GAMM</name>
<evidence type="ECO:0000259" key="4">
    <source>
        <dbReference type="PROSITE" id="PS50937"/>
    </source>
</evidence>
<proteinExistence type="predicted"/>
<dbReference type="CDD" id="cd01104">
    <property type="entry name" value="HTH_MlrA-CarA"/>
    <property type="match status" value="1"/>
</dbReference>
<evidence type="ECO:0000256" key="1">
    <source>
        <dbReference type="ARBA" id="ARBA00023015"/>
    </source>
</evidence>
<keyword evidence="3" id="KW-0804">Transcription</keyword>
<dbReference type="PANTHER" id="PTHR30204:SF67">
    <property type="entry name" value="HTH-TYPE TRANSCRIPTIONAL REGULATOR MLRA-RELATED"/>
    <property type="match status" value="1"/>
</dbReference>
<dbReference type="Pfam" id="PF13411">
    <property type="entry name" value="MerR_1"/>
    <property type="match status" value="1"/>
</dbReference>
<keyword evidence="1" id="KW-0805">Transcription regulation</keyword>
<dbReference type="SUPFAM" id="SSF46955">
    <property type="entry name" value="Putative DNA-binding domain"/>
    <property type="match status" value="1"/>
</dbReference>
<dbReference type="InterPro" id="IPR036594">
    <property type="entry name" value="Meth_synthase_dom"/>
</dbReference>
<dbReference type="Gene3D" id="1.10.1240.10">
    <property type="entry name" value="Methionine synthase domain"/>
    <property type="match status" value="1"/>
</dbReference>
<dbReference type="RefSeq" id="WP_093395101.1">
    <property type="nucleotide sequence ID" value="NZ_LT629736.1"/>
</dbReference>
<dbReference type="AlphaFoldDB" id="A0A1H1VZF2"/>
<dbReference type="OrthoDB" id="9800334at2"/>
<dbReference type="SMART" id="SM00422">
    <property type="entry name" value="HTH_MERR"/>
    <property type="match status" value="1"/>
</dbReference>
<dbReference type="STRING" id="487184.SAMN05216421_2436"/>
<dbReference type="InterPro" id="IPR047057">
    <property type="entry name" value="MerR_fam"/>
</dbReference>
<evidence type="ECO:0000313" key="5">
    <source>
        <dbReference type="EMBL" id="SDS90132.1"/>
    </source>
</evidence>
<accession>A0A1H1VZF2</accession>
<dbReference type="InterPro" id="IPR009061">
    <property type="entry name" value="DNA-bd_dom_put_sf"/>
</dbReference>
<dbReference type="PANTHER" id="PTHR30204">
    <property type="entry name" value="REDOX-CYCLING DRUG-SENSING TRANSCRIPTIONAL ACTIVATOR SOXR"/>
    <property type="match status" value="1"/>
</dbReference>
<dbReference type="GO" id="GO:0003677">
    <property type="term" value="F:DNA binding"/>
    <property type="evidence" value="ECO:0007669"/>
    <property type="project" value="UniProtKB-KW"/>
</dbReference>
<keyword evidence="2" id="KW-0238">DNA-binding</keyword>
<gene>
    <name evidence="5" type="ORF">SAMN05216421_2436</name>
</gene>
<evidence type="ECO:0000256" key="2">
    <source>
        <dbReference type="ARBA" id="ARBA00023125"/>
    </source>
</evidence>
<dbReference type="Proteomes" id="UP000243207">
    <property type="component" value="Chromosome I"/>
</dbReference>
<dbReference type="PROSITE" id="PS50937">
    <property type="entry name" value="HTH_MERR_2"/>
    <property type="match status" value="1"/>
</dbReference>
<feature type="domain" description="HTH merR-type" evidence="4">
    <location>
        <begin position="8"/>
        <end position="77"/>
    </location>
</feature>
<keyword evidence="6" id="KW-1185">Reference proteome</keyword>
<sequence>MNMPSVDLLPIREVARLTGVTAVTLRAWERRYGLVQPHRTPKGHRLYTPDNVEQIQTIVAWLGRGVAVSHVRELLSRPNVSLDLDDSPWGEWRRGLLEGLLGFDAERADRVYNQAMSSYPMQLACERLLEPAIADLELRWNGQFGDAVERAFACTWLRARVSARIYHNNCLQPGESVLLSNLSEDSCQPGFWLLAAMLSQSGRRVELLDWSIPVAELGLVAERQPLQAMVLYGSQALTNEQLRRELPALMQQANLPVYFAGPASLIHHTGLQALGIVPTGESPCGAYAWVNQELRELS</sequence>
<dbReference type="EMBL" id="LT629736">
    <property type="protein sequence ID" value="SDS90132.1"/>
    <property type="molecule type" value="Genomic_DNA"/>
</dbReference>
<reference evidence="6" key="1">
    <citation type="submission" date="2016-10" db="EMBL/GenBank/DDBJ databases">
        <authorList>
            <person name="Varghese N."/>
            <person name="Submissions S."/>
        </authorList>
    </citation>
    <scope>NUCLEOTIDE SEQUENCE [LARGE SCALE GENOMIC DNA]</scope>
    <source>
        <strain evidence="6">NRRL B-51270</strain>
    </source>
</reference>
<evidence type="ECO:0000313" key="6">
    <source>
        <dbReference type="Proteomes" id="UP000243207"/>
    </source>
</evidence>
<evidence type="ECO:0000256" key="3">
    <source>
        <dbReference type="ARBA" id="ARBA00023163"/>
    </source>
</evidence>
<protein>
    <submittedName>
        <fullName evidence="5">MerR HTH family regulatory protein</fullName>
    </submittedName>
</protein>